<evidence type="ECO:0000313" key="6">
    <source>
        <dbReference type="EMBL" id="ADD07955.1"/>
    </source>
</evidence>
<comment type="subcellular location">
    <subcellularLocation>
        <location evidence="1">Archaeal flagellum</location>
    </subcellularLocation>
</comment>
<dbReference type="eggNOG" id="arCOG02964">
    <property type="taxonomic scope" value="Archaea"/>
</dbReference>
<feature type="domain" description="Archaeal flagella protein FlaD/E" evidence="5">
    <location>
        <begin position="203"/>
        <end position="320"/>
    </location>
</feature>
<dbReference type="OrthoDB" id="121879at2157"/>
<dbReference type="InterPro" id="IPR009205">
    <property type="entry name" value="FlaC_arc"/>
</dbReference>
<dbReference type="PANTHER" id="PTHR40698">
    <property type="entry name" value="FLAGELLA-RELATED PROTEIN E-RELATED-RELATED"/>
    <property type="match status" value="1"/>
</dbReference>
<evidence type="ECO:0000256" key="1">
    <source>
        <dbReference type="ARBA" id="ARBA00004618"/>
    </source>
</evidence>
<dbReference type="PANTHER" id="PTHR40698:SF2">
    <property type="entry name" value="FLAGELLA-RELATED PROTEIN C-RELATED"/>
    <property type="match status" value="1"/>
</dbReference>
<dbReference type="Pfam" id="PF05377">
    <property type="entry name" value="FlaC_arch"/>
    <property type="match status" value="1"/>
</dbReference>
<keyword evidence="2" id="KW-0974">Archaeal flagellum</keyword>
<evidence type="ECO:0000259" key="5">
    <source>
        <dbReference type="Pfam" id="PF04659"/>
    </source>
</evidence>
<organism evidence="6 7">
    <name type="scientific">Aciduliprofundum boonei (strain DSM 19572 / T469)</name>
    <dbReference type="NCBI Taxonomy" id="439481"/>
    <lineage>
        <taxon>Archaea</taxon>
        <taxon>Methanobacteriati</taxon>
        <taxon>Thermoplasmatota</taxon>
        <taxon>DHVE2 group</taxon>
        <taxon>Candidatus Aciduliprofundum</taxon>
    </lineage>
</organism>
<keyword evidence="6" id="KW-0282">Flagellum</keyword>
<evidence type="ECO:0000256" key="4">
    <source>
        <dbReference type="SAM" id="MobiDB-lite"/>
    </source>
</evidence>
<feature type="compositionally biased region" description="Basic residues" evidence="4">
    <location>
        <begin position="1"/>
        <end position="22"/>
    </location>
</feature>
<feature type="compositionally biased region" description="Basic and acidic residues" evidence="4">
    <location>
        <begin position="188"/>
        <end position="199"/>
    </location>
</feature>
<dbReference type="Proteomes" id="UP000001400">
    <property type="component" value="Chromosome"/>
</dbReference>
<reference evidence="6" key="1">
    <citation type="submission" date="2010-02" db="EMBL/GenBank/DDBJ databases">
        <title>Complete sequence of Aciduliprofundum boonei T469.</title>
        <authorList>
            <consortium name="US DOE Joint Genome Institute"/>
            <person name="Lucas S."/>
            <person name="Copeland A."/>
            <person name="Lapidus A."/>
            <person name="Cheng J.-F."/>
            <person name="Bruce D."/>
            <person name="Goodwin L."/>
            <person name="Pitluck S."/>
            <person name="Saunders E."/>
            <person name="Detter J.C."/>
            <person name="Han C."/>
            <person name="Tapia R."/>
            <person name="Land M."/>
            <person name="Hauser L."/>
            <person name="Kyrpides N."/>
            <person name="Mikhailova N."/>
            <person name="Flores G."/>
            <person name="Reysenbach A.-L."/>
            <person name="Woyke T."/>
        </authorList>
    </citation>
    <scope>NUCLEOTIDE SEQUENCE</scope>
    <source>
        <strain evidence="6">T469</strain>
    </source>
</reference>
<keyword evidence="6" id="KW-0969">Cilium</keyword>
<dbReference type="GeneID" id="8827080"/>
<dbReference type="Pfam" id="PF04659">
    <property type="entry name" value="Arch_fla_DE"/>
    <property type="match status" value="1"/>
</dbReference>
<dbReference type="InterPro" id="IPR006752">
    <property type="entry name" value="Arch_fla_DE"/>
</dbReference>
<dbReference type="RefSeq" id="WP_008085102.1">
    <property type="nucleotide sequence ID" value="NC_013926.1"/>
</dbReference>
<evidence type="ECO:0000256" key="3">
    <source>
        <dbReference type="SAM" id="Coils"/>
    </source>
</evidence>
<feature type="coiled-coil region" evidence="3">
    <location>
        <begin position="63"/>
        <end position="125"/>
    </location>
</feature>
<keyword evidence="3" id="KW-0175">Coiled coil</keyword>
<dbReference type="GO" id="GO:0097588">
    <property type="term" value="P:archaeal or bacterial-type flagellum-dependent cell motility"/>
    <property type="evidence" value="ECO:0007669"/>
    <property type="project" value="InterPro"/>
</dbReference>
<keyword evidence="7" id="KW-1185">Reference proteome</keyword>
<proteinExistence type="predicted"/>
<name>B5IET3_ACIB4</name>
<evidence type="ECO:0000313" key="7">
    <source>
        <dbReference type="Proteomes" id="UP000001400"/>
    </source>
</evidence>
<dbReference type="GO" id="GO:0097589">
    <property type="term" value="C:archaeal-type flagellum"/>
    <property type="evidence" value="ECO:0007669"/>
    <property type="project" value="UniProtKB-SubCell"/>
</dbReference>
<dbReference type="HOGENOM" id="CLU_697572_0_0_2"/>
<feature type="region of interest" description="Disordered" evidence="4">
    <location>
        <begin position="1"/>
        <end position="30"/>
    </location>
</feature>
<feature type="compositionally biased region" description="Basic and acidic residues" evidence="4">
    <location>
        <begin position="165"/>
        <end position="181"/>
    </location>
</feature>
<dbReference type="KEGG" id="abi:Aboo_0143"/>
<protein>
    <submittedName>
        <fullName evidence="6">Flagella protein</fullName>
    </submittedName>
</protein>
<dbReference type="STRING" id="439481.Aboo_0143"/>
<dbReference type="AlphaFoldDB" id="B5IET3"/>
<feature type="region of interest" description="Disordered" evidence="4">
    <location>
        <begin position="158"/>
        <end position="201"/>
    </location>
</feature>
<dbReference type="InterPro" id="IPR052494">
    <property type="entry name" value="Flagella_assembly_related"/>
</dbReference>
<gene>
    <name evidence="6" type="ordered locus">Aboo_0143</name>
</gene>
<accession>B5IET3</accession>
<evidence type="ECO:0000256" key="2">
    <source>
        <dbReference type="ARBA" id="ARBA00022440"/>
    </source>
</evidence>
<sequence>MAGLFKKKKKEKKPAKKAKKTKKVEEPEIPEIPAEAVPEISEAGINDAEIEKVLGTALKGLDIDELTTKLDDISRKIDEFQAKIERHDSMIGSLENEISEIRKVNEEMQDNIKRLLDIYEVVSQKINPFIEMGERREMPITPDTVIPPEEPGIIPSVFEESTQIPEEKPREMPKEKQREYVQENPAPVEERRKEPELPKPGEGPILKHIKKDYYTIVLLMRWIEFLFERVKRDKITLLLDYYVDIGWISKEVKSEIMAYARGEVQDVTKYFPEEEIEAEIETPAGTIRAPKPRIYKKVEDWRLSAEDHLKSLLFIMKIAGVEVNKDRLNSLEQEIEKFKKSLWEYHGV</sequence>
<keyword evidence="6" id="KW-0966">Cell projection</keyword>
<dbReference type="EMBL" id="CP001941">
    <property type="protein sequence ID" value="ADD07955.1"/>
    <property type="molecule type" value="Genomic_DNA"/>
</dbReference>